<dbReference type="InterPro" id="IPR034333">
    <property type="entry name" value="GST_Zeta_N"/>
</dbReference>
<dbReference type="SUPFAM" id="SSF52833">
    <property type="entry name" value="Thioredoxin-like"/>
    <property type="match status" value="1"/>
</dbReference>
<dbReference type="GO" id="GO:0006749">
    <property type="term" value="P:glutathione metabolic process"/>
    <property type="evidence" value="ECO:0007669"/>
    <property type="project" value="TreeGrafter"/>
</dbReference>
<dbReference type="InterPro" id="IPR005955">
    <property type="entry name" value="GST_Zeta"/>
</dbReference>
<comment type="caution">
    <text evidence="5">The sequence shown here is derived from an EMBL/GenBank/DDBJ whole genome shotgun (WGS) entry which is preliminary data.</text>
</comment>
<feature type="domain" description="GST N-terminal" evidence="3">
    <location>
        <begin position="77"/>
        <end position="159"/>
    </location>
</feature>
<evidence type="ECO:0000313" key="5">
    <source>
        <dbReference type="EMBL" id="ORZ32059.1"/>
    </source>
</evidence>
<dbReference type="CDD" id="cd03191">
    <property type="entry name" value="GST_C_Zeta"/>
    <property type="match status" value="1"/>
</dbReference>
<organism evidence="5 6">
    <name type="scientific">Catenaria anguillulae PL171</name>
    <dbReference type="NCBI Taxonomy" id="765915"/>
    <lineage>
        <taxon>Eukaryota</taxon>
        <taxon>Fungi</taxon>
        <taxon>Fungi incertae sedis</taxon>
        <taxon>Blastocladiomycota</taxon>
        <taxon>Blastocladiomycetes</taxon>
        <taxon>Blastocladiales</taxon>
        <taxon>Catenariaceae</taxon>
        <taxon>Catenaria</taxon>
    </lineage>
</organism>
<sequence length="294" mass="32920">MCFMTDGRTDGEIGDQLRPEGQHPSRRSRNRPCIRPHHQPQLEASARHHSFSAQCKYVSVLTKSFAAMSATHSSSDETVVLYTYFRSGASWRVRIALNLKGIAYTPKFVNLLKAEQRTDEYADTVNPSRLLPALIIDGHLLNQSLAILEYLQETRPNVGPALLPPATQPEKRALVRSLCHIIASDTQPIQNLRVLQKVSDDHAARADWAKHWITLGLQAYEKAIAKCAGKYSVGDEVTMADVCLVPQIYNANRFGVDLAPFPLINRVVAELNKLEAFDKAKPENQDDNPEKQKQ</sequence>
<dbReference type="EMBL" id="MCFL01000051">
    <property type="protein sequence ID" value="ORZ32059.1"/>
    <property type="molecule type" value="Genomic_DNA"/>
</dbReference>
<keyword evidence="6" id="KW-1185">Reference proteome</keyword>
<dbReference type="Pfam" id="PF00043">
    <property type="entry name" value="GST_C"/>
    <property type="match status" value="1"/>
</dbReference>
<dbReference type="CDD" id="cd03042">
    <property type="entry name" value="GST_N_Zeta"/>
    <property type="match status" value="1"/>
</dbReference>
<dbReference type="STRING" id="765915.A0A1Y2HBW4"/>
<dbReference type="PANTHER" id="PTHR42673">
    <property type="entry name" value="MALEYLACETOACETATE ISOMERASE"/>
    <property type="match status" value="1"/>
</dbReference>
<accession>A0A1Y2HBW4</accession>
<dbReference type="InterPro" id="IPR040079">
    <property type="entry name" value="Glutathione_S-Trfase"/>
</dbReference>
<dbReference type="SFLD" id="SFLDG00358">
    <property type="entry name" value="Main_(cytGST)"/>
    <property type="match status" value="1"/>
</dbReference>
<dbReference type="Pfam" id="PF13409">
    <property type="entry name" value="GST_N_2"/>
    <property type="match status" value="1"/>
</dbReference>
<keyword evidence="5" id="KW-0808">Transferase</keyword>
<feature type="compositionally biased region" description="Basic and acidic residues" evidence="2">
    <location>
        <begin position="7"/>
        <end position="23"/>
    </location>
</feature>
<dbReference type="GO" id="GO:0004364">
    <property type="term" value="F:glutathione transferase activity"/>
    <property type="evidence" value="ECO:0007669"/>
    <property type="project" value="TreeGrafter"/>
</dbReference>
<protein>
    <submittedName>
        <fullName evidence="5">Glutathione S-transferase</fullName>
    </submittedName>
</protein>
<dbReference type="PROSITE" id="PS50404">
    <property type="entry name" value="GST_NTER"/>
    <property type="match status" value="1"/>
</dbReference>
<dbReference type="InterPro" id="IPR034330">
    <property type="entry name" value="GST_Zeta_C"/>
</dbReference>
<dbReference type="InterPro" id="IPR036249">
    <property type="entry name" value="Thioredoxin-like_sf"/>
</dbReference>
<dbReference type="Gene3D" id="3.40.30.10">
    <property type="entry name" value="Glutaredoxin"/>
    <property type="match status" value="1"/>
</dbReference>
<dbReference type="InterPro" id="IPR004045">
    <property type="entry name" value="Glutathione_S-Trfase_N"/>
</dbReference>
<dbReference type="OrthoDB" id="202840at2759"/>
<evidence type="ECO:0000259" key="4">
    <source>
        <dbReference type="PROSITE" id="PS50405"/>
    </source>
</evidence>
<dbReference type="GO" id="GO:0016034">
    <property type="term" value="F:maleylacetoacetate isomerase activity"/>
    <property type="evidence" value="ECO:0007669"/>
    <property type="project" value="TreeGrafter"/>
</dbReference>
<dbReference type="FunFam" id="1.20.1050.10:FF:000010">
    <property type="entry name" value="Maleylacetoacetate isomerase isoform 1"/>
    <property type="match status" value="1"/>
</dbReference>
<dbReference type="InterPro" id="IPR010987">
    <property type="entry name" value="Glutathione-S-Trfase_C-like"/>
</dbReference>
<proteinExistence type="inferred from homology"/>
<dbReference type="InterPro" id="IPR004046">
    <property type="entry name" value="GST_C"/>
</dbReference>
<dbReference type="PROSITE" id="PS50405">
    <property type="entry name" value="GST_CTER"/>
    <property type="match status" value="1"/>
</dbReference>
<dbReference type="NCBIfam" id="TIGR01262">
    <property type="entry name" value="maiA"/>
    <property type="match status" value="1"/>
</dbReference>
<evidence type="ECO:0000259" key="3">
    <source>
        <dbReference type="PROSITE" id="PS50404"/>
    </source>
</evidence>
<feature type="domain" description="GST C-terminal" evidence="4">
    <location>
        <begin position="168"/>
        <end position="290"/>
    </location>
</feature>
<dbReference type="PANTHER" id="PTHR42673:SF4">
    <property type="entry name" value="MALEYLACETOACETATE ISOMERASE"/>
    <property type="match status" value="1"/>
</dbReference>
<dbReference type="SUPFAM" id="SSF47616">
    <property type="entry name" value="GST C-terminal domain-like"/>
    <property type="match status" value="1"/>
</dbReference>
<dbReference type="GO" id="GO:0005739">
    <property type="term" value="C:mitochondrion"/>
    <property type="evidence" value="ECO:0007669"/>
    <property type="project" value="TreeGrafter"/>
</dbReference>
<dbReference type="SFLD" id="SFLDS00019">
    <property type="entry name" value="Glutathione_Transferase_(cytos"/>
    <property type="match status" value="1"/>
</dbReference>
<gene>
    <name evidence="5" type="ORF">BCR44DRAFT_1440969</name>
</gene>
<dbReference type="AlphaFoldDB" id="A0A1Y2HBW4"/>
<evidence type="ECO:0000256" key="2">
    <source>
        <dbReference type="SAM" id="MobiDB-lite"/>
    </source>
</evidence>
<name>A0A1Y2HBW4_9FUNG</name>
<evidence type="ECO:0000313" key="6">
    <source>
        <dbReference type="Proteomes" id="UP000193411"/>
    </source>
</evidence>
<dbReference type="GO" id="GO:0006559">
    <property type="term" value="P:L-phenylalanine catabolic process"/>
    <property type="evidence" value="ECO:0007669"/>
    <property type="project" value="TreeGrafter"/>
</dbReference>
<evidence type="ECO:0000256" key="1">
    <source>
        <dbReference type="ARBA" id="ARBA00010007"/>
    </source>
</evidence>
<dbReference type="Proteomes" id="UP000193411">
    <property type="component" value="Unassembled WGS sequence"/>
</dbReference>
<reference evidence="5 6" key="1">
    <citation type="submission" date="2016-07" db="EMBL/GenBank/DDBJ databases">
        <title>Pervasive Adenine N6-methylation of Active Genes in Fungi.</title>
        <authorList>
            <consortium name="DOE Joint Genome Institute"/>
            <person name="Mondo S.J."/>
            <person name="Dannebaum R.O."/>
            <person name="Kuo R.C."/>
            <person name="Labutti K."/>
            <person name="Haridas S."/>
            <person name="Kuo A."/>
            <person name="Salamov A."/>
            <person name="Ahrendt S.R."/>
            <person name="Lipzen A."/>
            <person name="Sullivan W."/>
            <person name="Andreopoulos W.B."/>
            <person name="Clum A."/>
            <person name="Lindquist E."/>
            <person name="Daum C."/>
            <person name="Ramamoorthy G.K."/>
            <person name="Gryganskyi A."/>
            <person name="Culley D."/>
            <person name="Magnuson J.K."/>
            <person name="James T.Y."/>
            <person name="O'Malley M.A."/>
            <person name="Stajich J.E."/>
            <person name="Spatafora J.W."/>
            <person name="Visel A."/>
            <person name="Grigoriev I.V."/>
        </authorList>
    </citation>
    <scope>NUCLEOTIDE SEQUENCE [LARGE SCALE GENOMIC DNA]</scope>
    <source>
        <strain evidence="5 6">PL171</strain>
    </source>
</reference>
<comment type="similarity">
    <text evidence="1">Belongs to the GST superfamily. Zeta family.</text>
</comment>
<dbReference type="Gene3D" id="1.20.1050.10">
    <property type="match status" value="1"/>
</dbReference>
<feature type="compositionally biased region" description="Basic residues" evidence="2">
    <location>
        <begin position="24"/>
        <end position="36"/>
    </location>
</feature>
<dbReference type="InterPro" id="IPR036282">
    <property type="entry name" value="Glutathione-S-Trfase_C_sf"/>
</dbReference>
<feature type="region of interest" description="Disordered" evidence="2">
    <location>
        <begin position="1"/>
        <end position="36"/>
    </location>
</feature>